<evidence type="ECO:0000256" key="1">
    <source>
        <dbReference type="SAM" id="MobiDB-lite"/>
    </source>
</evidence>
<organism evidence="2">
    <name type="scientific">Phytophthora nicotianae</name>
    <name type="common">Potato buckeye rot agent</name>
    <name type="synonym">Phytophthora parasitica</name>
    <dbReference type="NCBI Taxonomy" id="4792"/>
    <lineage>
        <taxon>Eukaryota</taxon>
        <taxon>Sar</taxon>
        <taxon>Stramenopiles</taxon>
        <taxon>Oomycota</taxon>
        <taxon>Peronosporomycetes</taxon>
        <taxon>Peronosporales</taxon>
        <taxon>Peronosporaceae</taxon>
        <taxon>Phytophthora</taxon>
    </lineage>
</organism>
<proteinExistence type="predicted"/>
<dbReference type="EMBL" id="KI684353">
    <property type="protein sequence ID" value="ETK95324.1"/>
    <property type="molecule type" value="Genomic_DNA"/>
</dbReference>
<name>W2HJL4_PHYNI</name>
<dbReference type="Proteomes" id="UP000053236">
    <property type="component" value="Unassembled WGS sequence"/>
</dbReference>
<reference evidence="2" key="1">
    <citation type="submission" date="2013-11" db="EMBL/GenBank/DDBJ databases">
        <title>The Genome Sequence of Phytophthora parasitica CJ02B3.</title>
        <authorList>
            <consortium name="The Broad Institute Genomics Platform"/>
            <person name="Russ C."/>
            <person name="Tyler B."/>
            <person name="Panabieres F."/>
            <person name="Shan W."/>
            <person name="Tripathy S."/>
            <person name="Grunwald N."/>
            <person name="Machado M."/>
            <person name="Johnson C.S."/>
            <person name="Arredondo F."/>
            <person name="Hong C."/>
            <person name="Coffey M."/>
            <person name="Young S.K."/>
            <person name="Zeng Q."/>
            <person name="Gargeya S."/>
            <person name="Fitzgerald M."/>
            <person name="Abouelleil A."/>
            <person name="Alvarado L."/>
            <person name="Chapman S.B."/>
            <person name="Gainer-Dewar J."/>
            <person name="Goldberg J."/>
            <person name="Griggs A."/>
            <person name="Gujja S."/>
            <person name="Hansen M."/>
            <person name="Howarth C."/>
            <person name="Imamovic A."/>
            <person name="Ireland A."/>
            <person name="Larimer J."/>
            <person name="McCowan C."/>
            <person name="Murphy C."/>
            <person name="Pearson M."/>
            <person name="Poon T.W."/>
            <person name="Priest M."/>
            <person name="Roberts A."/>
            <person name="Saif S."/>
            <person name="Shea T."/>
            <person name="Sykes S."/>
            <person name="Wortman J."/>
            <person name="Nusbaum C."/>
            <person name="Birren B."/>
        </authorList>
    </citation>
    <scope>NUCLEOTIDE SEQUENCE [LARGE SCALE GENOMIC DNA]</scope>
    <source>
        <strain evidence="2">CJ02B3</strain>
    </source>
</reference>
<protein>
    <submittedName>
        <fullName evidence="2">Uncharacterized protein</fullName>
    </submittedName>
</protein>
<feature type="region of interest" description="Disordered" evidence="1">
    <location>
        <begin position="15"/>
        <end position="36"/>
    </location>
</feature>
<evidence type="ECO:0000313" key="2">
    <source>
        <dbReference type="EMBL" id="ETK95324.1"/>
    </source>
</evidence>
<gene>
    <name evidence="2" type="ORF">L915_01734</name>
</gene>
<accession>W2HJL4</accession>
<dbReference type="AlphaFoldDB" id="W2HJL4"/>
<sequence length="36" mass="3810">MMLDLADDMEMHAVRGHARAESAASSPGCRQGAHLS</sequence>